<protein>
    <submittedName>
        <fullName evidence="1">Uncharacterized protein</fullName>
    </submittedName>
</protein>
<dbReference type="KEGG" id="bmur:ABE28_016260"/>
<evidence type="ECO:0000313" key="2">
    <source>
        <dbReference type="Proteomes" id="UP000077926"/>
    </source>
</evidence>
<accession>A0A1B3XRR1</accession>
<dbReference type="STRING" id="264697.ABE28_016260"/>
<dbReference type="AlphaFoldDB" id="A0A1B3XRR1"/>
<dbReference type="Proteomes" id="UP000077926">
    <property type="component" value="Chromosome"/>
</dbReference>
<evidence type="ECO:0000313" key="1">
    <source>
        <dbReference type="EMBL" id="AOH55916.1"/>
    </source>
</evidence>
<proteinExistence type="predicted"/>
<reference evidence="1 2" key="1">
    <citation type="submission" date="2016-08" db="EMBL/GenBank/DDBJ databases">
        <title>Complete genome sequence of Bacillus muralis G25-68, a strain with toxicity to nematodes.</title>
        <authorList>
            <person name="Zheng Z."/>
        </authorList>
    </citation>
    <scope>NUCLEOTIDE SEQUENCE [LARGE SCALE GENOMIC DNA]</scope>
    <source>
        <strain evidence="1 2">G25-68</strain>
    </source>
</reference>
<gene>
    <name evidence="1" type="ORF">ABE28_016260</name>
</gene>
<organism evidence="1 2">
    <name type="scientific">Peribacillus muralis</name>
    <dbReference type="NCBI Taxonomy" id="264697"/>
    <lineage>
        <taxon>Bacteria</taxon>
        <taxon>Bacillati</taxon>
        <taxon>Bacillota</taxon>
        <taxon>Bacilli</taxon>
        <taxon>Bacillales</taxon>
        <taxon>Bacillaceae</taxon>
        <taxon>Peribacillus</taxon>
    </lineage>
</organism>
<name>A0A1B3XRR1_9BACI</name>
<sequence>MNCYYFYHENLCIKMGIYDWINDLGTVMPFSDEKISVETIQEFPTSSTLALFSDVLFLLPPV</sequence>
<dbReference type="EMBL" id="CP017080">
    <property type="protein sequence ID" value="AOH55916.1"/>
    <property type="molecule type" value="Genomic_DNA"/>
</dbReference>
<keyword evidence="2" id="KW-1185">Reference proteome</keyword>